<dbReference type="EMBL" id="JYIJ01000017">
    <property type="protein sequence ID" value="KWX03369.1"/>
    <property type="molecule type" value="Genomic_DNA"/>
</dbReference>
<dbReference type="EMBL" id="JYIK01001106">
    <property type="protein sequence ID" value="KWX06348.1"/>
    <property type="molecule type" value="Genomic_DNA"/>
</dbReference>
<name>A0A132N895_9ACTN</name>
<evidence type="ECO:0000313" key="1">
    <source>
        <dbReference type="EMBL" id="KWX03369.1"/>
    </source>
</evidence>
<evidence type="ECO:0000313" key="3">
    <source>
        <dbReference type="Proteomes" id="UP000070598"/>
    </source>
</evidence>
<reference evidence="2 4" key="1">
    <citation type="submission" date="2015-02" db="EMBL/GenBank/DDBJ databases">
        <title>Physiological reanalysis, assessment of diazotrophy, and genome sequences of multiple isolates of Streptomyces thermoautotrophicus.</title>
        <authorList>
            <person name="MacKellar D.C."/>
            <person name="Lieber L."/>
            <person name="Norman J."/>
            <person name="Bolger A."/>
            <person name="Tobin C."/>
            <person name="Murray J.W."/>
            <person name="Prell J."/>
        </authorList>
    </citation>
    <scope>NUCLEOTIDE SEQUENCE [LARGE SCALE GENOMIC DNA]</scope>
    <source>
        <strain evidence="2 4">UBT1</strain>
    </source>
</reference>
<dbReference type="AlphaFoldDB" id="A0A132N895"/>
<sequence length="75" mass="8388">MTVEFPVEIETRDRVLTAQAPKAATVALSWELTSRLGLEKVCDMHTRELLVARLHVDFCRQASAACRVHVLPSRG</sequence>
<comment type="caution">
    <text evidence="2">The sequence shown here is derived from an EMBL/GenBank/DDBJ whole genome shotgun (WGS) entry which is preliminary data.</text>
</comment>
<proteinExistence type="predicted"/>
<gene>
    <name evidence="1" type="ORF">TH66_10480</name>
    <name evidence="2" type="ORF">TR74_22345</name>
</gene>
<dbReference type="Proteomes" id="UP000070659">
    <property type="component" value="Unassembled WGS sequence"/>
</dbReference>
<dbReference type="PATRIC" id="fig|1469144.8.peg.2600"/>
<evidence type="ECO:0000313" key="4">
    <source>
        <dbReference type="Proteomes" id="UP000070659"/>
    </source>
</evidence>
<reference evidence="3" key="2">
    <citation type="submission" date="2015-02" db="EMBL/GenBank/DDBJ databases">
        <title>Physiological reanalysis, assessment of diazotrophy, and genome sequences of multiple isolates of Streptomyces thermoautotrophicus.</title>
        <authorList>
            <person name="MacKellar D.C."/>
            <person name="Lieber L."/>
            <person name="Norman J."/>
            <person name="Bolger A."/>
            <person name="Tobin C."/>
            <person name="Murray J.W."/>
            <person name="Friesen M."/>
            <person name="Prell J."/>
        </authorList>
    </citation>
    <scope>NUCLEOTIDE SEQUENCE [LARGE SCALE GENOMIC DNA]</scope>
    <source>
        <strain evidence="3">UBT1</strain>
    </source>
</reference>
<organism evidence="2 3">
    <name type="scientific">Carbonactinospora thermoautotrophica</name>
    <dbReference type="NCBI Taxonomy" id="1469144"/>
    <lineage>
        <taxon>Bacteria</taxon>
        <taxon>Bacillati</taxon>
        <taxon>Actinomycetota</taxon>
        <taxon>Actinomycetes</taxon>
        <taxon>Kitasatosporales</taxon>
        <taxon>Carbonactinosporaceae</taxon>
        <taxon>Carbonactinospora</taxon>
    </lineage>
</organism>
<dbReference type="Proteomes" id="UP000070598">
    <property type="component" value="Unassembled WGS sequence"/>
</dbReference>
<evidence type="ECO:0000313" key="2">
    <source>
        <dbReference type="EMBL" id="KWX06348.1"/>
    </source>
</evidence>
<accession>A0A132N895</accession>
<protein>
    <submittedName>
        <fullName evidence="2">Uncharacterized protein</fullName>
    </submittedName>
</protein>